<name>A0A7I8DAG4_9BACL</name>
<evidence type="ECO:0000256" key="1">
    <source>
        <dbReference type="SAM" id="Phobius"/>
    </source>
</evidence>
<dbReference type="EMBL" id="AP023366">
    <property type="protein sequence ID" value="BCJ85796.1"/>
    <property type="molecule type" value="Genomic_DNA"/>
</dbReference>
<dbReference type="KEGG" id="eff:skT53_07810"/>
<accession>A0A7I8DAG4</accession>
<sequence length="309" mass="34864">MTNIGKPYEGKPHVRFDEEGLDTQPFTLAFLFSYVCTGGSRGKVTGNYWVREVRGMNWLWTVLIGLAAALLLLFLLLLLIPLQVHIQYSRNGRDDQLTVQFQALFGLFTYKIESSAVDLIVSLKEKSKIKANGNTDARVAGQSTETAESAEAIESSQPTRLAETVSQDGKHAVDLPFERLQKSFQIYRELTEHLHTFHQKLRQLTKVFRVVEMNWKTDLGTGDAALTGMATGVVWGLKGTLLGIISGLFSFRSQPHLSVYPHFNKELLRTEVDCIIRFWLGQAIVAGIQMGIYMLREGKKSWRIIRSKV</sequence>
<keyword evidence="3" id="KW-1185">Reference proteome</keyword>
<dbReference type="Proteomes" id="UP000593802">
    <property type="component" value="Chromosome"/>
</dbReference>
<gene>
    <name evidence="2" type="ORF">skT53_07810</name>
</gene>
<reference evidence="2 3" key="1">
    <citation type="submission" date="2020-08" db="EMBL/GenBank/DDBJ databases">
        <title>Complete Genome Sequence of Effusibacillus dendaii Strain skT53, Isolated from Farmland soil.</title>
        <authorList>
            <person name="Konishi T."/>
            <person name="Kawasaki H."/>
        </authorList>
    </citation>
    <scope>NUCLEOTIDE SEQUENCE [LARGE SCALE GENOMIC DNA]</scope>
    <source>
        <strain evidence="3">skT53</strain>
    </source>
</reference>
<feature type="transmembrane region" description="Helical" evidence="1">
    <location>
        <begin position="58"/>
        <end position="80"/>
    </location>
</feature>
<keyword evidence="1" id="KW-0472">Membrane</keyword>
<evidence type="ECO:0000313" key="3">
    <source>
        <dbReference type="Proteomes" id="UP000593802"/>
    </source>
</evidence>
<proteinExistence type="predicted"/>
<evidence type="ECO:0000313" key="2">
    <source>
        <dbReference type="EMBL" id="BCJ85796.1"/>
    </source>
</evidence>
<keyword evidence="1" id="KW-0812">Transmembrane</keyword>
<protein>
    <recommendedName>
        <fullName evidence="4">DUF2953 domain-containing protein</fullName>
    </recommendedName>
</protein>
<dbReference type="AlphaFoldDB" id="A0A7I8DAG4"/>
<dbReference type="InterPro" id="IPR021338">
    <property type="entry name" value="DUF2953"/>
</dbReference>
<dbReference type="Pfam" id="PF11167">
    <property type="entry name" value="DUF2953"/>
    <property type="match status" value="1"/>
</dbReference>
<keyword evidence="1" id="KW-1133">Transmembrane helix</keyword>
<evidence type="ECO:0008006" key="4">
    <source>
        <dbReference type="Google" id="ProtNLM"/>
    </source>
</evidence>
<organism evidence="2 3">
    <name type="scientific">Effusibacillus dendaii</name>
    <dbReference type="NCBI Taxonomy" id="2743772"/>
    <lineage>
        <taxon>Bacteria</taxon>
        <taxon>Bacillati</taxon>
        <taxon>Bacillota</taxon>
        <taxon>Bacilli</taxon>
        <taxon>Bacillales</taxon>
        <taxon>Alicyclobacillaceae</taxon>
        <taxon>Effusibacillus</taxon>
    </lineage>
</organism>